<protein>
    <submittedName>
        <fullName evidence="1">Uncharacterized protein</fullName>
    </submittedName>
</protein>
<sequence>MLSIYQPGKSVTNPQTGQSIELPGRFIATVKVATNAGEGESQISFVDLVDGKIDEALLSQYQVRER</sequence>
<reference evidence="1 2" key="1">
    <citation type="submission" date="2023-01" db="EMBL/GenBank/DDBJ databases">
        <title>Psychrosphaera sp. nov., isolated from marine algae.</title>
        <authorList>
            <person name="Bayburt H."/>
            <person name="Choi B.J."/>
            <person name="Kim J.M."/>
            <person name="Choi D.G."/>
            <person name="Jeon C.O."/>
        </authorList>
    </citation>
    <scope>NUCLEOTIDE SEQUENCE [LARGE SCALE GENOMIC DNA]</scope>
    <source>
        <strain evidence="1 2">G1-22</strain>
    </source>
</reference>
<dbReference type="EMBL" id="JAQOMS010000002">
    <property type="protein sequence ID" value="MDC2888428.1"/>
    <property type="molecule type" value="Genomic_DNA"/>
</dbReference>
<keyword evidence="2" id="KW-1185">Reference proteome</keyword>
<proteinExistence type="predicted"/>
<dbReference type="Proteomes" id="UP001528411">
    <property type="component" value="Unassembled WGS sequence"/>
</dbReference>
<name>A0ABT5FA64_9GAMM</name>
<evidence type="ECO:0000313" key="2">
    <source>
        <dbReference type="Proteomes" id="UP001528411"/>
    </source>
</evidence>
<comment type="caution">
    <text evidence="1">The sequence shown here is derived from an EMBL/GenBank/DDBJ whole genome shotgun (WGS) entry which is preliminary data.</text>
</comment>
<dbReference type="RefSeq" id="WP_272180050.1">
    <property type="nucleotide sequence ID" value="NZ_JAQOMS010000002.1"/>
</dbReference>
<gene>
    <name evidence="1" type="ORF">PN838_06240</name>
</gene>
<evidence type="ECO:0000313" key="1">
    <source>
        <dbReference type="EMBL" id="MDC2888428.1"/>
    </source>
</evidence>
<organism evidence="1 2">
    <name type="scientific">Psychrosphaera algicola</name>
    <dbReference type="NCBI Taxonomy" id="3023714"/>
    <lineage>
        <taxon>Bacteria</taxon>
        <taxon>Pseudomonadati</taxon>
        <taxon>Pseudomonadota</taxon>
        <taxon>Gammaproteobacteria</taxon>
        <taxon>Alteromonadales</taxon>
        <taxon>Pseudoalteromonadaceae</taxon>
        <taxon>Psychrosphaera</taxon>
    </lineage>
</organism>
<accession>A0ABT5FA64</accession>